<protein>
    <submittedName>
        <fullName evidence="2">Uncharacterized protein</fullName>
    </submittedName>
</protein>
<reference evidence="2" key="1">
    <citation type="journal article" date="2014" name="Int. J. Syst. Evol. Microbiol.">
        <title>Complete genome sequence of Corynebacterium casei LMG S-19264T (=DSM 44701T), isolated from a smear-ripened cheese.</title>
        <authorList>
            <consortium name="US DOE Joint Genome Institute (JGI-PGF)"/>
            <person name="Walter F."/>
            <person name="Albersmeier A."/>
            <person name="Kalinowski J."/>
            <person name="Ruckert C."/>
        </authorList>
    </citation>
    <scope>NUCLEOTIDE SEQUENCE</scope>
    <source>
        <strain evidence="2">JCM 3090</strain>
    </source>
</reference>
<reference evidence="2" key="2">
    <citation type="submission" date="2020-09" db="EMBL/GenBank/DDBJ databases">
        <authorList>
            <person name="Sun Q."/>
            <person name="Ohkuma M."/>
        </authorList>
    </citation>
    <scope>NUCLEOTIDE SEQUENCE</scope>
    <source>
        <strain evidence="2">JCM 3090</strain>
    </source>
</reference>
<evidence type="ECO:0000256" key="1">
    <source>
        <dbReference type="SAM" id="SignalP"/>
    </source>
</evidence>
<dbReference type="EMBL" id="BMQB01000001">
    <property type="protein sequence ID" value="GGJ74200.1"/>
    <property type="molecule type" value="Genomic_DNA"/>
</dbReference>
<comment type="caution">
    <text evidence="2">The sequence shown here is derived from an EMBL/GenBank/DDBJ whole genome shotgun (WGS) entry which is preliminary data.</text>
</comment>
<name>A0A8J3F5N5_9ACTN</name>
<dbReference type="SUPFAM" id="SSF50939">
    <property type="entry name" value="Sialidases"/>
    <property type="match status" value="1"/>
</dbReference>
<proteinExistence type="predicted"/>
<gene>
    <name evidence="2" type="ORF">GCM10010123_00210</name>
</gene>
<evidence type="ECO:0000313" key="2">
    <source>
        <dbReference type="EMBL" id="GGJ74200.1"/>
    </source>
</evidence>
<keyword evidence="1" id="KW-0732">Signal</keyword>
<sequence>MLRWALPIWVVLLAGCTAGGPPPTPPPPAPVAVAWRAAEPLPVTGGRAAGRALAYCGRWYLTGATIDAAGGTRPALWTSGDGLAWRAVPVRARSTYGSEHTLYAAACRGGTLVALGAKSGGAHGYPRTSTWSTVGGVLTEEVSAYTLYGGADGLNVGRVAAGPRGWLLAGNRVSGAAAWTSPDGASFTLRAAAPLAHDDRRRAWAADAAGVADGWRLVGYSQGVPATPLAWTSPDGIRWRELPLRADSHGSGSPERVVAVGGAAVAAGVADGTFAAWRIDAEAITPLARFANTAARAVTATGPPSVAALTAHGSSVLALVNDGAAAHLWQSTDAGAQWREQALPAPLPTAAAGGTDLSASAAGLLLLADDGGTTHLWGAPAPPPGAP</sequence>
<feature type="signal peptide" evidence="1">
    <location>
        <begin position="1"/>
        <end position="20"/>
    </location>
</feature>
<dbReference type="PROSITE" id="PS51257">
    <property type="entry name" value="PROKAR_LIPOPROTEIN"/>
    <property type="match status" value="1"/>
</dbReference>
<organism evidence="2 3">
    <name type="scientific">Pilimelia anulata</name>
    <dbReference type="NCBI Taxonomy" id="53371"/>
    <lineage>
        <taxon>Bacteria</taxon>
        <taxon>Bacillati</taxon>
        <taxon>Actinomycetota</taxon>
        <taxon>Actinomycetes</taxon>
        <taxon>Micromonosporales</taxon>
        <taxon>Micromonosporaceae</taxon>
        <taxon>Pilimelia</taxon>
    </lineage>
</organism>
<feature type="chain" id="PRO_5039423737" evidence="1">
    <location>
        <begin position="21"/>
        <end position="387"/>
    </location>
</feature>
<keyword evidence="3" id="KW-1185">Reference proteome</keyword>
<dbReference type="Proteomes" id="UP000649739">
    <property type="component" value="Unassembled WGS sequence"/>
</dbReference>
<accession>A0A8J3F5N5</accession>
<dbReference type="AlphaFoldDB" id="A0A8J3F5N5"/>
<evidence type="ECO:0000313" key="3">
    <source>
        <dbReference type="Proteomes" id="UP000649739"/>
    </source>
</evidence>
<dbReference type="InterPro" id="IPR036278">
    <property type="entry name" value="Sialidase_sf"/>
</dbReference>